<sequence>MKSKFFLCFRPIDVVEDSVIHKHHSSYKKHHKEDPTLKTKSKRCTRRDNSLRKAGFSSSELSYSTSSSSSSCTEDELLSRSNSPSSSISHDQKGAKNGSSECNKVMNFSSSSFWVYLFIFILFVLIYISRVYAIVITSLGVMLFTLVGHRNLENLM</sequence>
<feature type="compositionally biased region" description="Low complexity" evidence="1">
    <location>
        <begin position="79"/>
        <end position="89"/>
    </location>
</feature>
<feature type="compositionally biased region" description="Low complexity" evidence="1">
    <location>
        <begin position="57"/>
        <end position="72"/>
    </location>
</feature>
<keyword evidence="2" id="KW-0472">Membrane</keyword>
<gene>
    <name evidence="3" type="ORF">K7X08_032454</name>
</gene>
<comment type="caution">
    <text evidence="3">The sequence shown here is derived from an EMBL/GenBank/DDBJ whole genome shotgun (WGS) entry which is preliminary data.</text>
</comment>
<evidence type="ECO:0000313" key="4">
    <source>
        <dbReference type="Proteomes" id="UP001152561"/>
    </source>
</evidence>
<feature type="region of interest" description="Disordered" evidence="1">
    <location>
        <begin position="24"/>
        <end position="99"/>
    </location>
</feature>
<protein>
    <submittedName>
        <fullName evidence="3">Uncharacterized protein</fullName>
    </submittedName>
</protein>
<dbReference type="EMBL" id="JAJAGQ010000003">
    <property type="protein sequence ID" value="KAJ8568823.1"/>
    <property type="molecule type" value="Genomic_DNA"/>
</dbReference>
<dbReference type="AlphaFoldDB" id="A0A9Q1MUY3"/>
<feature type="transmembrane region" description="Helical" evidence="2">
    <location>
        <begin position="113"/>
        <end position="146"/>
    </location>
</feature>
<keyword evidence="2" id="KW-1133">Transmembrane helix</keyword>
<evidence type="ECO:0000313" key="3">
    <source>
        <dbReference type="EMBL" id="KAJ8568823.1"/>
    </source>
</evidence>
<name>A0A9Q1MUY3_9SOLA</name>
<accession>A0A9Q1MUY3</accession>
<keyword evidence="4" id="KW-1185">Reference proteome</keyword>
<proteinExistence type="predicted"/>
<evidence type="ECO:0000256" key="1">
    <source>
        <dbReference type="SAM" id="MobiDB-lite"/>
    </source>
</evidence>
<organism evidence="3 4">
    <name type="scientific">Anisodus acutangulus</name>
    <dbReference type="NCBI Taxonomy" id="402998"/>
    <lineage>
        <taxon>Eukaryota</taxon>
        <taxon>Viridiplantae</taxon>
        <taxon>Streptophyta</taxon>
        <taxon>Embryophyta</taxon>
        <taxon>Tracheophyta</taxon>
        <taxon>Spermatophyta</taxon>
        <taxon>Magnoliopsida</taxon>
        <taxon>eudicotyledons</taxon>
        <taxon>Gunneridae</taxon>
        <taxon>Pentapetalae</taxon>
        <taxon>asterids</taxon>
        <taxon>lamiids</taxon>
        <taxon>Solanales</taxon>
        <taxon>Solanaceae</taxon>
        <taxon>Solanoideae</taxon>
        <taxon>Hyoscyameae</taxon>
        <taxon>Anisodus</taxon>
    </lineage>
</organism>
<evidence type="ECO:0000256" key="2">
    <source>
        <dbReference type="SAM" id="Phobius"/>
    </source>
</evidence>
<keyword evidence="2" id="KW-0812">Transmembrane</keyword>
<reference evidence="4" key="1">
    <citation type="journal article" date="2023" name="Proc. Natl. Acad. Sci. U.S.A.">
        <title>Genomic and structural basis for evolution of tropane alkaloid biosynthesis.</title>
        <authorList>
            <person name="Wanga Y.-J."/>
            <person name="Taina T."/>
            <person name="Yua J.-Y."/>
            <person name="Lia J."/>
            <person name="Xua B."/>
            <person name="Chenc J."/>
            <person name="D'Auriad J.C."/>
            <person name="Huanga J.-P."/>
            <person name="Huanga S.-X."/>
        </authorList>
    </citation>
    <scope>NUCLEOTIDE SEQUENCE [LARGE SCALE GENOMIC DNA]</scope>
    <source>
        <strain evidence="4">cv. KIB-2019</strain>
    </source>
</reference>
<dbReference type="Proteomes" id="UP001152561">
    <property type="component" value="Unassembled WGS sequence"/>
</dbReference>